<keyword evidence="1" id="KW-0732">Signal</keyword>
<evidence type="ECO:0008006" key="4">
    <source>
        <dbReference type="Google" id="ProtNLM"/>
    </source>
</evidence>
<name>A0A8H5CPQ7_9AGAR</name>
<accession>A0A8H5CPQ7</accession>
<keyword evidence="3" id="KW-1185">Reference proteome</keyword>
<comment type="caution">
    <text evidence="2">The sequence shown here is derived from an EMBL/GenBank/DDBJ whole genome shotgun (WGS) entry which is preliminary data.</text>
</comment>
<feature type="signal peptide" evidence="1">
    <location>
        <begin position="1"/>
        <end position="21"/>
    </location>
</feature>
<dbReference type="AlphaFoldDB" id="A0A8H5CPQ7"/>
<evidence type="ECO:0000256" key="1">
    <source>
        <dbReference type="SAM" id="SignalP"/>
    </source>
</evidence>
<protein>
    <recommendedName>
        <fullName evidence="4">Glycopeptide</fullName>
    </recommendedName>
</protein>
<dbReference type="Proteomes" id="UP000559256">
    <property type="component" value="Unassembled WGS sequence"/>
</dbReference>
<sequence>MFSFKSLSIVSLAALVASVNAETHTVHFVNNCGFGTPTLVLDGRILSTGADFTINGPLDGAIAFLQTGNCGPNGEGCTLIELELSNNISSCDISLIPPHTFSVSAGIAYTNGCDGASLTCQSATCPEAFHSASETRTGLICTVANVDITITFCA</sequence>
<reference evidence="2 3" key="1">
    <citation type="journal article" date="2020" name="ISME J.">
        <title>Uncovering the hidden diversity of litter-decomposition mechanisms in mushroom-forming fungi.</title>
        <authorList>
            <person name="Floudas D."/>
            <person name="Bentzer J."/>
            <person name="Ahren D."/>
            <person name="Johansson T."/>
            <person name="Persson P."/>
            <person name="Tunlid A."/>
        </authorList>
    </citation>
    <scope>NUCLEOTIDE SEQUENCE [LARGE SCALE GENOMIC DNA]</scope>
    <source>
        <strain evidence="2 3">CBS 291.85</strain>
    </source>
</reference>
<dbReference type="OrthoDB" id="3342934at2759"/>
<evidence type="ECO:0000313" key="3">
    <source>
        <dbReference type="Proteomes" id="UP000559256"/>
    </source>
</evidence>
<proteinExistence type="predicted"/>
<feature type="chain" id="PRO_5034039088" description="Glycopeptide" evidence="1">
    <location>
        <begin position="22"/>
        <end position="154"/>
    </location>
</feature>
<gene>
    <name evidence="2" type="ORF">D9758_011900</name>
</gene>
<organism evidence="2 3">
    <name type="scientific">Tetrapyrgos nigripes</name>
    <dbReference type="NCBI Taxonomy" id="182062"/>
    <lineage>
        <taxon>Eukaryota</taxon>
        <taxon>Fungi</taxon>
        <taxon>Dikarya</taxon>
        <taxon>Basidiomycota</taxon>
        <taxon>Agaricomycotina</taxon>
        <taxon>Agaricomycetes</taxon>
        <taxon>Agaricomycetidae</taxon>
        <taxon>Agaricales</taxon>
        <taxon>Marasmiineae</taxon>
        <taxon>Marasmiaceae</taxon>
        <taxon>Tetrapyrgos</taxon>
    </lineage>
</organism>
<dbReference type="EMBL" id="JAACJM010000108">
    <property type="protein sequence ID" value="KAF5345786.1"/>
    <property type="molecule type" value="Genomic_DNA"/>
</dbReference>
<dbReference type="SUPFAM" id="SSF49870">
    <property type="entry name" value="Osmotin, thaumatin-like protein"/>
    <property type="match status" value="1"/>
</dbReference>
<evidence type="ECO:0000313" key="2">
    <source>
        <dbReference type="EMBL" id="KAF5345786.1"/>
    </source>
</evidence>
<dbReference type="InterPro" id="IPR037176">
    <property type="entry name" value="Osmotin/thaumatin-like_sf"/>
</dbReference>